<feature type="domain" description="Superoxide dismutase copper/zinc binding" evidence="12">
    <location>
        <begin position="222"/>
        <end position="355"/>
    </location>
</feature>
<keyword evidence="14" id="KW-1185">Reference proteome</keyword>
<protein>
    <recommendedName>
        <fullName evidence="4">superoxide dismutase</fullName>
        <ecNumber evidence="4">1.15.1.1</ecNumber>
    </recommendedName>
</protein>
<dbReference type="OrthoDB" id="6497185at2759"/>
<organism evidence="13 14">
    <name type="scientific">Leptotrombidium deliense</name>
    <dbReference type="NCBI Taxonomy" id="299467"/>
    <lineage>
        <taxon>Eukaryota</taxon>
        <taxon>Metazoa</taxon>
        <taxon>Ecdysozoa</taxon>
        <taxon>Arthropoda</taxon>
        <taxon>Chelicerata</taxon>
        <taxon>Arachnida</taxon>
        <taxon>Acari</taxon>
        <taxon>Acariformes</taxon>
        <taxon>Trombidiformes</taxon>
        <taxon>Prostigmata</taxon>
        <taxon>Anystina</taxon>
        <taxon>Parasitengona</taxon>
        <taxon>Trombiculoidea</taxon>
        <taxon>Trombiculidae</taxon>
        <taxon>Leptotrombidium</taxon>
    </lineage>
</organism>
<dbReference type="VEuPathDB" id="VectorBase:LDEU010908"/>
<dbReference type="PRINTS" id="PR00068">
    <property type="entry name" value="CUZNDISMTASE"/>
</dbReference>
<dbReference type="AlphaFoldDB" id="A0A443S0R6"/>
<dbReference type="FunFam" id="2.60.40.200:FF:000003">
    <property type="entry name" value="Superoxide dismutase [Cu-Zn], chloroplastic"/>
    <property type="match status" value="1"/>
</dbReference>
<evidence type="ECO:0000313" key="13">
    <source>
        <dbReference type="EMBL" id="RWS21132.1"/>
    </source>
</evidence>
<dbReference type="PANTHER" id="PTHR10003">
    <property type="entry name" value="SUPEROXIDE DISMUTASE CU-ZN -RELATED"/>
    <property type="match status" value="1"/>
</dbReference>
<keyword evidence="9" id="KW-0186">Copper</keyword>
<keyword evidence="7" id="KW-0049">Antioxidant</keyword>
<keyword evidence="6" id="KW-0862">Zinc</keyword>
<keyword evidence="10" id="KW-1015">Disulfide bond</keyword>
<comment type="cofactor">
    <cofactor evidence="2">
        <name>Zn(2+)</name>
        <dbReference type="ChEBI" id="CHEBI:29105"/>
    </cofactor>
</comment>
<proteinExistence type="inferred from homology"/>
<comment type="catalytic activity">
    <reaction evidence="11">
        <text>2 superoxide + 2 H(+) = H2O2 + O2</text>
        <dbReference type="Rhea" id="RHEA:20696"/>
        <dbReference type="ChEBI" id="CHEBI:15378"/>
        <dbReference type="ChEBI" id="CHEBI:15379"/>
        <dbReference type="ChEBI" id="CHEBI:16240"/>
        <dbReference type="ChEBI" id="CHEBI:18421"/>
        <dbReference type="EC" id="1.15.1.1"/>
    </reaction>
</comment>
<evidence type="ECO:0000256" key="10">
    <source>
        <dbReference type="ARBA" id="ARBA00023157"/>
    </source>
</evidence>
<sequence>MNCIHYIDEISFKCISSQIHSNLIPHSGHKYSSEKEALVQSDVIQVQPSFINARYYPPVPPPVPSIEPRFCCGNQIQHQHQQHHPTWTNLGSSGSYGSGYGGHHRESPFENYHLNHRRYWNQMDDRSVFNNPYTSYNMRHPQYQYYSTVNRYPSYPTQYHWNANPNQYQYVNSASNAQWERWYPNRNYYHYNHYPSHQNYWNYGSYRPLKAKATMKGHAKIDGTVYFEEMNNRHVAIRGRITGLTPGAHGFHILDKPAINNDCLSGGKHYNPQNSDHGGKADWVRHVGDLGNILADNHGVAYFDISDQLITLSGGYSVINRTLVITEREDDLGRNPDMESKTNGNSGLPIACGIIELSLF</sequence>
<gene>
    <name evidence="13" type="ORF">B4U80_05523</name>
</gene>
<evidence type="ECO:0000256" key="8">
    <source>
        <dbReference type="ARBA" id="ARBA00023002"/>
    </source>
</evidence>
<dbReference type="STRING" id="299467.A0A443S0R6"/>
<name>A0A443S0R6_9ACAR</name>
<comment type="cofactor">
    <cofactor evidence="1">
        <name>Cu cation</name>
        <dbReference type="ChEBI" id="CHEBI:23378"/>
    </cofactor>
</comment>
<reference evidence="13 14" key="1">
    <citation type="journal article" date="2018" name="Gigascience">
        <title>Genomes of trombidid mites reveal novel predicted allergens and laterally-transferred genes associated with secondary metabolism.</title>
        <authorList>
            <person name="Dong X."/>
            <person name="Chaisiri K."/>
            <person name="Xia D."/>
            <person name="Armstrong S.D."/>
            <person name="Fang Y."/>
            <person name="Donnelly M.J."/>
            <person name="Kadowaki T."/>
            <person name="McGarry J.W."/>
            <person name="Darby A.C."/>
            <person name="Makepeace B.L."/>
        </authorList>
    </citation>
    <scope>NUCLEOTIDE SEQUENCE [LARGE SCALE GENOMIC DNA]</scope>
    <source>
        <strain evidence="13">UoL-UT</strain>
    </source>
</reference>
<keyword evidence="5" id="KW-0479">Metal-binding</keyword>
<dbReference type="Pfam" id="PF00080">
    <property type="entry name" value="Sod_Cu"/>
    <property type="match status" value="1"/>
</dbReference>
<dbReference type="InterPro" id="IPR024134">
    <property type="entry name" value="SOD_Cu/Zn_/chaperone"/>
</dbReference>
<evidence type="ECO:0000256" key="6">
    <source>
        <dbReference type="ARBA" id="ARBA00022833"/>
    </source>
</evidence>
<evidence type="ECO:0000256" key="7">
    <source>
        <dbReference type="ARBA" id="ARBA00022862"/>
    </source>
</evidence>
<dbReference type="Proteomes" id="UP000288716">
    <property type="component" value="Unassembled WGS sequence"/>
</dbReference>
<dbReference type="InterPro" id="IPR001424">
    <property type="entry name" value="SOD_Cu_Zn_dom"/>
</dbReference>
<dbReference type="CDD" id="cd00305">
    <property type="entry name" value="Cu-Zn_Superoxide_Dismutase"/>
    <property type="match status" value="1"/>
</dbReference>
<dbReference type="EMBL" id="NCKV01013548">
    <property type="protein sequence ID" value="RWS21132.1"/>
    <property type="molecule type" value="Genomic_DNA"/>
</dbReference>
<evidence type="ECO:0000256" key="11">
    <source>
        <dbReference type="ARBA" id="ARBA00049204"/>
    </source>
</evidence>
<dbReference type="SUPFAM" id="SSF49329">
    <property type="entry name" value="Cu,Zn superoxide dismutase-like"/>
    <property type="match status" value="1"/>
</dbReference>
<evidence type="ECO:0000256" key="3">
    <source>
        <dbReference type="ARBA" id="ARBA00010457"/>
    </source>
</evidence>
<accession>A0A443S0R6</accession>
<comment type="similarity">
    <text evidence="3">Belongs to the Cu-Zn superoxide dismutase family.</text>
</comment>
<evidence type="ECO:0000256" key="5">
    <source>
        <dbReference type="ARBA" id="ARBA00022723"/>
    </source>
</evidence>
<evidence type="ECO:0000256" key="2">
    <source>
        <dbReference type="ARBA" id="ARBA00001947"/>
    </source>
</evidence>
<dbReference type="GO" id="GO:0005507">
    <property type="term" value="F:copper ion binding"/>
    <property type="evidence" value="ECO:0007669"/>
    <property type="project" value="InterPro"/>
</dbReference>
<evidence type="ECO:0000313" key="14">
    <source>
        <dbReference type="Proteomes" id="UP000288716"/>
    </source>
</evidence>
<evidence type="ECO:0000256" key="1">
    <source>
        <dbReference type="ARBA" id="ARBA00001935"/>
    </source>
</evidence>
<dbReference type="Gene3D" id="2.60.40.200">
    <property type="entry name" value="Superoxide dismutase, copper/zinc binding domain"/>
    <property type="match status" value="1"/>
</dbReference>
<evidence type="ECO:0000259" key="12">
    <source>
        <dbReference type="Pfam" id="PF00080"/>
    </source>
</evidence>
<dbReference type="GO" id="GO:0004784">
    <property type="term" value="F:superoxide dismutase activity"/>
    <property type="evidence" value="ECO:0007669"/>
    <property type="project" value="UniProtKB-EC"/>
</dbReference>
<evidence type="ECO:0000256" key="9">
    <source>
        <dbReference type="ARBA" id="ARBA00023008"/>
    </source>
</evidence>
<dbReference type="EC" id="1.15.1.1" evidence="4"/>
<keyword evidence="8" id="KW-0560">Oxidoreductase</keyword>
<comment type="caution">
    <text evidence="13">The sequence shown here is derived from an EMBL/GenBank/DDBJ whole genome shotgun (WGS) entry which is preliminary data.</text>
</comment>
<evidence type="ECO:0000256" key="4">
    <source>
        <dbReference type="ARBA" id="ARBA00012682"/>
    </source>
</evidence>
<dbReference type="InterPro" id="IPR036423">
    <property type="entry name" value="SOD-like_Cu/Zn_dom_sf"/>
</dbReference>